<dbReference type="AlphaFoldDB" id="A0A1Y5PCC7"/>
<evidence type="ECO:0008006" key="3">
    <source>
        <dbReference type="Google" id="ProtNLM"/>
    </source>
</evidence>
<sequence length="180" mass="20143">MPRSYKFMRKCKLPTQQTRKATQLGIVTTSSETAFSQSPETLYDFVTNPANWTKTYPGSNYVGKLDALPLAVGDTWEEGGPDGDRIFTWHLAIAVRPKLWVFNSVGRLGHDREGNGGMDGRITVQYHFTTPGEDITLFTRTMTIEAPKDAPMPDGFFRIVNPANIDRYHAAIARELTTIS</sequence>
<dbReference type="EMBL" id="FLQS01000024">
    <property type="protein sequence ID" value="SBS76303.1"/>
    <property type="molecule type" value="Genomic_DNA"/>
</dbReference>
<protein>
    <recommendedName>
        <fullName evidence="3">Polyketide cyclase/dehydrase</fullName>
    </recommendedName>
</protein>
<dbReference type="SUPFAM" id="SSF55961">
    <property type="entry name" value="Bet v1-like"/>
    <property type="match status" value="1"/>
</dbReference>
<dbReference type="Gene3D" id="3.30.530.20">
    <property type="match status" value="1"/>
</dbReference>
<name>A0A1Y5PCC7_9MYCO</name>
<proteinExistence type="predicted"/>
<accession>A0A1Y5PCC7</accession>
<reference evidence="1" key="1">
    <citation type="submission" date="2016-03" db="EMBL/GenBank/DDBJ databases">
        <authorList>
            <person name="Ploux O."/>
        </authorList>
    </citation>
    <scope>NUCLEOTIDE SEQUENCE</scope>
    <source>
        <strain evidence="1">UC10</strain>
    </source>
</reference>
<organism evidence="1">
    <name type="scientific">uncultured Mycobacterium sp</name>
    <dbReference type="NCBI Taxonomy" id="171292"/>
    <lineage>
        <taxon>Bacteria</taxon>
        <taxon>Bacillati</taxon>
        <taxon>Actinomycetota</taxon>
        <taxon>Actinomycetes</taxon>
        <taxon>Mycobacteriales</taxon>
        <taxon>Mycobacteriaceae</taxon>
        <taxon>Mycobacterium</taxon>
        <taxon>environmental samples</taxon>
    </lineage>
</organism>
<dbReference type="CDD" id="cd07812">
    <property type="entry name" value="SRPBCC"/>
    <property type="match status" value="1"/>
</dbReference>
<dbReference type="EMBL" id="FLQS01000026">
    <property type="protein sequence ID" value="SBS76442.1"/>
    <property type="molecule type" value="Genomic_DNA"/>
</dbReference>
<evidence type="ECO:0000313" key="2">
    <source>
        <dbReference type="EMBL" id="SBS76442.1"/>
    </source>
</evidence>
<evidence type="ECO:0000313" key="1">
    <source>
        <dbReference type="EMBL" id="SBS76303.1"/>
    </source>
</evidence>
<dbReference type="InterPro" id="IPR023393">
    <property type="entry name" value="START-like_dom_sf"/>
</dbReference>
<gene>
    <name evidence="1" type="ORF">MHPYR_300058</name>
    <name evidence="2" type="ORF">MHPYR_320020</name>
</gene>